<evidence type="ECO:0000313" key="3">
    <source>
        <dbReference type="Proteomes" id="UP000202743"/>
    </source>
</evidence>
<dbReference type="Proteomes" id="UP000202743">
    <property type="component" value="Segment"/>
</dbReference>
<gene>
    <name evidence="2" type="ORF">GMA7_33</name>
</gene>
<dbReference type="RefSeq" id="YP_009189170.1">
    <property type="nucleotide sequence ID" value="NC_028673.1"/>
</dbReference>
<feature type="compositionally biased region" description="Basic and acidic residues" evidence="1">
    <location>
        <begin position="118"/>
        <end position="134"/>
    </location>
</feature>
<protein>
    <submittedName>
        <fullName evidence="2">Uncharacterized protein</fullName>
    </submittedName>
</protein>
<name>A0A0K0N6L9_9CAUD</name>
<organism evidence="2 3">
    <name type="scientific">Gordonia phage GMA7</name>
    <dbReference type="NCBI Taxonomy" id="1647286"/>
    <lineage>
        <taxon>Viruses</taxon>
        <taxon>Duplodnaviria</taxon>
        <taxon>Heunggongvirae</taxon>
        <taxon>Uroviricota</taxon>
        <taxon>Caudoviricetes</taxon>
        <taxon>Getseptimavirus</taxon>
        <taxon>Getseptimavirus GMA7</taxon>
    </lineage>
</organism>
<dbReference type="GeneID" id="26517393"/>
<feature type="region of interest" description="Disordered" evidence="1">
    <location>
        <begin position="88"/>
        <end position="134"/>
    </location>
</feature>
<proteinExistence type="predicted"/>
<evidence type="ECO:0000313" key="2">
    <source>
        <dbReference type="EMBL" id="AKJ72470.1"/>
    </source>
</evidence>
<feature type="compositionally biased region" description="Acidic residues" evidence="1">
    <location>
        <begin position="88"/>
        <end position="110"/>
    </location>
</feature>
<sequence length="134" mass="14726">MSTEIDDKVIHVKISGKGREDGSSVTGDNIEILGRIFNVNTNKYEGDWIPLPSTSLALYAGPYDITNATIGVIPREIEGLIAMAEIIPDESEEELSEADGKEEEDREAVEEYLQGPRGQHDDSPAPKHKPDSVY</sequence>
<reference evidence="2 3" key="1">
    <citation type="journal article" date="2015" name="PLoS ONE">
        <title>Lysis to Kill: Evaluation of the Lytic Abilities, and Genomics of Nine Bacteriophages Infective for Gordonia spp. and Their Potential Use in Activated Sludge Foam Biocontrol.</title>
        <authorList>
            <person name="Dyson Z.A."/>
            <person name="Tucci J."/>
            <person name="Seviour R.J."/>
            <person name="Petrovski S."/>
        </authorList>
    </citation>
    <scope>NUCLEOTIDE SEQUENCE [LARGE SCALE GENOMIC DNA]</scope>
</reference>
<dbReference type="KEGG" id="vg:26517393"/>
<accession>A0A0K0N6L9</accession>
<evidence type="ECO:0000256" key="1">
    <source>
        <dbReference type="SAM" id="MobiDB-lite"/>
    </source>
</evidence>
<keyword evidence="3" id="KW-1185">Reference proteome</keyword>
<dbReference type="EMBL" id="KR063278">
    <property type="protein sequence ID" value="AKJ72470.1"/>
    <property type="molecule type" value="Genomic_DNA"/>
</dbReference>